<keyword evidence="3" id="KW-1185">Reference proteome</keyword>
<name>A0ABT8KK82_9BACT</name>
<accession>A0ABT8KK82</accession>
<protein>
    <submittedName>
        <fullName evidence="2">C25 family cysteine peptidase</fullName>
    </submittedName>
</protein>
<evidence type="ECO:0000313" key="2">
    <source>
        <dbReference type="EMBL" id="MDN5201121.1"/>
    </source>
</evidence>
<organism evidence="2 3">
    <name type="scientific">Splendidivirga corallicola</name>
    <dbReference type="NCBI Taxonomy" id="3051826"/>
    <lineage>
        <taxon>Bacteria</taxon>
        <taxon>Pseudomonadati</taxon>
        <taxon>Bacteroidota</taxon>
        <taxon>Cytophagia</taxon>
        <taxon>Cytophagales</taxon>
        <taxon>Splendidivirgaceae</taxon>
        <taxon>Splendidivirga</taxon>
    </lineage>
</organism>
<feature type="domain" description="Gingipain" evidence="1">
    <location>
        <begin position="299"/>
        <end position="612"/>
    </location>
</feature>
<evidence type="ECO:0000313" key="3">
    <source>
        <dbReference type="Proteomes" id="UP001172082"/>
    </source>
</evidence>
<dbReference type="InterPro" id="IPR029030">
    <property type="entry name" value="Caspase-like_dom_sf"/>
</dbReference>
<comment type="caution">
    <text evidence="2">The sequence shown here is derived from an EMBL/GenBank/DDBJ whole genome shotgun (WGS) entry which is preliminary data.</text>
</comment>
<dbReference type="Pfam" id="PF01364">
    <property type="entry name" value="Peptidase_C25"/>
    <property type="match status" value="1"/>
</dbReference>
<dbReference type="Proteomes" id="UP001172082">
    <property type="component" value="Unassembled WGS sequence"/>
</dbReference>
<dbReference type="EMBL" id="JAUJEA010000002">
    <property type="protein sequence ID" value="MDN5201121.1"/>
    <property type="molecule type" value="Genomic_DNA"/>
</dbReference>
<dbReference type="InterPro" id="IPR001769">
    <property type="entry name" value="Gingipain"/>
</dbReference>
<dbReference type="RefSeq" id="WP_346751149.1">
    <property type="nucleotide sequence ID" value="NZ_JAUJEA010000002.1"/>
</dbReference>
<proteinExistence type="predicted"/>
<dbReference type="Gene3D" id="3.40.50.1460">
    <property type="match status" value="1"/>
</dbReference>
<gene>
    <name evidence="2" type="ORF">QQ008_07105</name>
</gene>
<evidence type="ECO:0000259" key="1">
    <source>
        <dbReference type="Pfam" id="PF01364"/>
    </source>
</evidence>
<sequence>MKFSTFLLAHILFGLQVFSQNNSIYHFQAPNEGVYKIKRPDSIDPDGAIIVNNDLKYLPCYDPIFDGFYIYSPNKNTYQLRNLSNGDSTHIEFQSQLITKNKTHFKYSISNTLNVDHWFHHILREDQTFKQTIKLPKPLGNGLKDSIRLKVHNFVSANTPLFLKLNGKDYQVKMTQNRDYVFEFEFSNIDGVLEIELFLPFNEIGIISLEMDISNREIFHGPSFTKGIYIPSKRLDENFDFRHSYKYFFFLNNELNAISSGKEIYQMAYNNVLIQNENHLKELALKSHGTIDTSYYDFLVITTSMLLEPTKKHLLPLLQNIRPELTYHLIDAQPIYDHLSYSKKSNTSIKKFLHSIKPKYVLFVGDSNMNDRNSNDLIPTFYYLQSEKNSRIATDYPYAYSSDPLNPVFQLGRLPMESPEEIITYTKKLKKYLQNTNDKTIIFDDEQLLANPISSAALFQPEHHLFNKIFGDDIIDKINQNETGFLIYAGHASFSGWSNYNKVESGDFDKLHAHRIFKLLDLSCWTGEFAHRSKKSFSEDLLLLEDKGAIGIISSSGFSSLKGYTKIIEYYHEHRKLDYGTFLNSFKVDLFLKGHLNMDDIHAFNLLGIPSL</sequence>
<reference evidence="2" key="1">
    <citation type="submission" date="2023-06" db="EMBL/GenBank/DDBJ databases">
        <title>Genomic of Parafulvivirga corallium.</title>
        <authorList>
            <person name="Wang G."/>
        </authorList>
    </citation>
    <scope>NUCLEOTIDE SEQUENCE</scope>
    <source>
        <strain evidence="2">BMA10</strain>
    </source>
</reference>
<dbReference type="SUPFAM" id="SSF52129">
    <property type="entry name" value="Caspase-like"/>
    <property type="match status" value="1"/>
</dbReference>